<dbReference type="Gene3D" id="2.40.50.100">
    <property type="match status" value="1"/>
</dbReference>
<evidence type="ECO:0000256" key="3">
    <source>
        <dbReference type="ARBA" id="ARBA00022679"/>
    </source>
</evidence>
<evidence type="ECO:0000256" key="7">
    <source>
        <dbReference type="SAM" id="MobiDB-lite"/>
    </source>
</evidence>
<accession>A0A2K8N732</accession>
<dbReference type="SUPFAM" id="SSF47005">
    <property type="entry name" value="Peripheral subunit-binding domain of 2-oxo acid dehydrogenase complex"/>
    <property type="match status" value="1"/>
</dbReference>
<evidence type="ECO:0000256" key="1">
    <source>
        <dbReference type="ARBA" id="ARBA00001938"/>
    </source>
</evidence>
<dbReference type="AlphaFoldDB" id="A0A2K8N732"/>
<dbReference type="KEGG" id="kyr:CVV65_09720"/>
<dbReference type="InterPro" id="IPR050743">
    <property type="entry name" value="2-oxoacid_DH_E2_comp"/>
</dbReference>
<evidence type="ECO:0000256" key="2">
    <source>
        <dbReference type="ARBA" id="ARBA00007317"/>
    </source>
</evidence>
<evidence type="ECO:0000313" key="10">
    <source>
        <dbReference type="EMBL" id="ATY85171.1"/>
    </source>
</evidence>
<dbReference type="PANTHER" id="PTHR43178:SF5">
    <property type="entry name" value="LIPOAMIDE ACYLTRANSFERASE COMPONENT OF BRANCHED-CHAIN ALPHA-KETO ACID DEHYDROGENASE COMPLEX, MITOCHONDRIAL"/>
    <property type="match status" value="1"/>
</dbReference>
<dbReference type="InterPro" id="IPR036625">
    <property type="entry name" value="E3-bd_dom_sf"/>
</dbReference>
<dbReference type="PROSITE" id="PS50968">
    <property type="entry name" value="BIOTINYL_LIPOYL"/>
    <property type="match status" value="1"/>
</dbReference>
<protein>
    <recommendedName>
        <fullName evidence="6">Dihydrolipoamide acetyltransferase component of pyruvate dehydrogenase complex</fullName>
        <ecNumber evidence="6">2.3.1.-</ecNumber>
    </recommendedName>
</protein>
<dbReference type="Proteomes" id="UP000231932">
    <property type="component" value="Chromosome"/>
</dbReference>
<reference evidence="11" key="1">
    <citation type="submission" date="2017-11" db="EMBL/GenBank/DDBJ databases">
        <title>Complete Genome Sequence of Kyrpidia sp. Strain EA-1, a thermophilic, hydrogen-oxidizing Bacterium, isolated from the Azores.</title>
        <authorList>
            <person name="Reiner J.E."/>
            <person name="Lapp C.J."/>
            <person name="Bunk B."/>
            <person name="Gescher J."/>
        </authorList>
    </citation>
    <scope>NUCLEOTIDE SEQUENCE [LARGE SCALE GENOMIC DNA]</scope>
    <source>
        <strain evidence="11">EA-1</strain>
    </source>
</reference>
<keyword evidence="3 6" id="KW-0808">Transferase</keyword>
<evidence type="ECO:0000256" key="5">
    <source>
        <dbReference type="ARBA" id="ARBA00023315"/>
    </source>
</evidence>
<keyword evidence="4 6" id="KW-0450">Lipoyl</keyword>
<feature type="domain" description="Lipoyl-binding" evidence="8">
    <location>
        <begin position="1"/>
        <end position="76"/>
    </location>
</feature>
<proteinExistence type="inferred from homology"/>
<dbReference type="CDD" id="cd06849">
    <property type="entry name" value="lipoyl_domain"/>
    <property type="match status" value="1"/>
</dbReference>
<dbReference type="InterPro" id="IPR004167">
    <property type="entry name" value="PSBD"/>
</dbReference>
<dbReference type="GO" id="GO:0031405">
    <property type="term" value="F:lipoic acid binding"/>
    <property type="evidence" value="ECO:0007669"/>
    <property type="project" value="TreeGrafter"/>
</dbReference>
<dbReference type="Gene3D" id="3.30.559.10">
    <property type="entry name" value="Chloramphenicol acetyltransferase-like domain"/>
    <property type="match status" value="1"/>
</dbReference>
<dbReference type="EC" id="2.3.1.-" evidence="6"/>
<dbReference type="InterPro" id="IPR001078">
    <property type="entry name" value="2-oxoacid_DH_actylTfrase"/>
</dbReference>
<dbReference type="InterPro" id="IPR023213">
    <property type="entry name" value="CAT-like_dom_sf"/>
</dbReference>
<dbReference type="FunFam" id="3.30.559.10:FF:000007">
    <property type="entry name" value="Dihydrolipoamide acetyltransferase component of pyruvate dehydrogenase complex"/>
    <property type="match status" value="1"/>
</dbReference>
<dbReference type="InterPro" id="IPR000089">
    <property type="entry name" value="Biotin_lipoyl"/>
</dbReference>
<dbReference type="SUPFAM" id="SSF51230">
    <property type="entry name" value="Single hybrid motif"/>
    <property type="match status" value="1"/>
</dbReference>
<keyword evidence="11" id="KW-1185">Reference proteome</keyword>
<dbReference type="InterPro" id="IPR003016">
    <property type="entry name" value="2-oxoA_DH_lipoyl-BS"/>
</dbReference>
<sequence>MIEIKMPKLGESVTEGTLSRWLKQVGEPVHRYEPIAEIITDKVTAELPAEADGILMRHLVQEGETVAAGTPVALMETFTSGVPRASGSGAGAGSGPAKVPQAAGPESARGRDGRSGVAGASGSGLRGRYSPAVRKLAREYNVRLEGIPGTGAGGRVTRRDVLAWLEGATMQSAPRPAGASQGILTGETALAEQTPDDVEVIEASPIRRAIARHMVESVHAAPHAWTMVEADVTGLVRLRDRIKEDFRRREGIPLTFMPFFLKAVAESLREFPILNSSWADDRIIMKKRIHLSVAVATEDALFVPVIRDADRLSITGLAHALHDLATRARQGRLKTQDMEGGTFTVNNTGAFGSVLSKPILNGGQAAILSVEAIVKRPVVMPGDMLAIRSMVNLCLSLDHRVLDGWISGRFLQSVKRRLEAYREDGGI</sequence>
<dbReference type="OrthoDB" id="9805770at2"/>
<dbReference type="Pfam" id="PF00198">
    <property type="entry name" value="2-oxoacid_dh"/>
    <property type="match status" value="1"/>
</dbReference>
<keyword evidence="5 6" id="KW-0012">Acyltransferase</keyword>
<evidence type="ECO:0000313" key="11">
    <source>
        <dbReference type="Proteomes" id="UP000231932"/>
    </source>
</evidence>
<dbReference type="SUPFAM" id="SSF52777">
    <property type="entry name" value="CoA-dependent acyltransferases"/>
    <property type="match status" value="1"/>
</dbReference>
<dbReference type="PANTHER" id="PTHR43178">
    <property type="entry name" value="DIHYDROLIPOAMIDE ACETYLTRANSFERASE COMPONENT OF PYRUVATE DEHYDROGENASE COMPLEX"/>
    <property type="match status" value="1"/>
</dbReference>
<evidence type="ECO:0000259" key="8">
    <source>
        <dbReference type="PROSITE" id="PS50968"/>
    </source>
</evidence>
<organism evidence="10 11">
    <name type="scientific">Kyrpidia spormannii</name>
    <dbReference type="NCBI Taxonomy" id="2055160"/>
    <lineage>
        <taxon>Bacteria</taxon>
        <taxon>Bacillati</taxon>
        <taxon>Bacillota</taxon>
        <taxon>Bacilli</taxon>
        <taxon>Bacillales</taxon>
        <taxon>Alicyclobacillaceae</taxon>
        <taxon>Kyrpidia</taxon>
    </lineage>
</organism>
<comment type="cofactor">
    <cofactor evidence="1 6">
        <name>(R)-lipoate</name>
        <dbReference type="ChEBI" id="CHEBI:83088"/>
    </cofactor>
</comment>
<feature type="region of interest" description="Disordered" evidence="7">
    <location>
        <begin position="85"/>
        <end position="127"/>
    </location>
</feature>
<gene>
    <name evidence="10" type="ORF">CVV65_09720</name>
</gene>
<evidence type="ECO:0000259" key="9">
    <source>
        <dbReference type="PROSITE" id="PS51826"/>
    </source>
</evidence>
<dbReference type="EMBL" id="CP024955">
    <property type="protein sequence ID" value="ATY85171.1"/>
    <property type="molecule type" value="Genomic_DNA"/>
</dbReference>
<dbReference type="RefSeq" id="WP_100667964.1">
    <property type="nucleotide sequence ID" value="NZ_CP024955.1"/>
</dbReference>
<dbReference type="Pfam" id="PF02817">
    <property type="entry name" value="E3_binding"/>
    <property type="match status" value="1"/>
</dbReference>
<dbReference type="Pfam" id="PF00364">
    <property type="entry name" value="Biotin_lipoyl"/>
    <property type="match status" value="1"/>
</dbReference>
<dbReference type="GO" id="GO:0016407">
    <property type="term" value="F:acetyltransferase activity"/>
    <property type="evidence" value="ECO:0007669"/>
    <property type="project" value="TreeGrafter"/>
</dbReference>
<feature type="domain" description="Peripheral subunit-binding (PSBD)" evidence="9">
    <location>
        <begin position="128"/>
        <end position="165"/>
    </location>
</feature>
<evidence type="ECO:0000256" key="6">
    <source>
        <dbReference type="RuleBase" id="RU003423"/>
    </source>
</evidence>
<dbReference type="GO" id="GO:0005737">
    <property type="term" value="C:cytoplasm"/>
    <property type="evidence" value="ECO:0007669"/>
    <property type="project" value="TreeGrafter"/>
</dbReference>
<evidence type="ECO:0000256" key="4">
    <source>
        <dbReference type="ARBA" id="ARBA00022823"/>
    </source>
</evidence>
<dbReference type="Gene3D" id="4.10.320.10">
    <property type="entry name" value="E3-binding domain"/>
    <property type="match status" value="1"/>
</dbReference>
<dbReference type="PROSITE" id="PS51826">
    <property type="entry name" value="PSBD"/>
    <property type="match status" value="1"/>
</dbReference>
<dbReference type="InterPro" id="IPR011053">
    <property type="entry name" value="Single_hybrid_motif"/>
</dbReference>
<name>A0A2K8N732_9BACL</name>
<dbReference type="PROSITE" id="PS00189">
    <property type="entry name" value="LIPOYL"/>
    <property type="match status" value="1"/>
</dbReference>
<comment type="similarity">
    <text evidence="2 6">Belongs to the 2-oxoacid dehydrogenase family.</text>
</comment>